<dbReference type="PANTHER" id="PTHR38886">
    <property type="entry name" value="SESA DOMAIN-CONTAINING PROTEIN"/>
    <property type="match status" value="1"/>
</dbReference>
<proteinExistence type="predicted"/>
<dbReference type="PANTHER" id="PTHR38886:SF1">
    <property type="entry name" value="NACHT-NTPASE AND P-LOOP NTPASES N-TERMINAL DOMAIN-CONTAINING PROTEIN"/>
    <property type="match status" value="1"/>
</dbReference>
<protein>
    <recommendedName>
        <fullName evidence="1">Ubiquitin-like domain-containing protein</fullName>
    </recommendedName>
</protein>
<comment type="caution">
    <text evidence="2">The sequence shown here is derived from an EMBL/GenBank/DDBJ whole genome shotgun (WGS) entry which is preliminary data.</text>
</comment>
<reference evidence="2 3" key="1">
    <citation type="submission" date="2019-02" db="EMBL/GenBank/DDBJ databases">
        <title>Genome sequencing of the rare red list fungi Bondarzewia mesenterica.</title>
        <authorList>
            <person name="Buettner E."/>
            <person name="Kellner H."/>
        </authorList>
    </citation>
    <scope>NUCLEOTIDE SEQUENCE [LARGE SCALE GENOMIC DNA]</scope>
    <source>
        <strain evidence="2 3">DSM 108281</strain>
    </source>
</reference>
<evidence type="ECO:0000259" key="1">
    <source>
        <dbReference type="Pfam" id="PF22893"/>
    </source>
</evidence>
<accession>A0A4S4LR75</accession>
<dbReference type="OrthoDB" id="3271094at2759"/>
<feature type="domain" description="Ubiquitin-like" evidence="1">
    <location>
        <begin position="229"/>
        <end position="310"/>
    </location>
</feature>
<dbReference type="Pfam" id="PF22893">
    <property type="entry name" value="ULD_2"/>
    <property type="match status" value="1"/>
</dbReference>
<keyword evidence="3" id="KW-1185">Reference proteome</keyword>
<evidence type="ECO:0000313" key="3">
    <source>
        <dbReference type="Proteomes" id="UP000310158"/>
    </source>
</evidence>
<dbReference type="EMBL" id="SGPL01000246">
    <property type="protein sequence ID" value="THH14839.1"/>
    <property type="molecule type" value="Genomic_DNA"/>
</dbReference>
<evidence type="ECO:0000313" key="2">
    <source>
        <dbReference type="EMBL" id="THH14839.1"/>
    </source>
</evidence>
<dbReference type="AlphaFoldDB" id="A0A4S4LR75"/>
<dbReference type="InterPro" id="IPR054464">
    <property type="entry name" value="ULD_fung"/>
</dbReference>
<dbReference type="Proteomes" id="UP000310158">
    <property type="component" value="Unassembled WGS sequence"/>
</dbReference>
<sequence>MVVKHAYIVRILPVLAVPARPMCSHAVKPHQTMLTATMPLLAFAFGSFGDILATLELVERVRKALVDSTRSSTEYQALLLELDSFTRTIDSVQEVLSTRRTDRLPISVENAIRHVLRRSRILLSDVYAKVSGYQESLRKGGSGSMMRDSWRKVGWALFKKEELVGMQRTLTEWIERLNTLLSLSHWAALNRIEEINHTQQLTLLEISRQMQELPQSLGYIWEGGHSPDSRPILLTDMLGARIRIPIELCSTWELFDGLMKLYFKSRAGRRYIQHGDYVVTFPPTNTIIHSEAWNHYVTPGSAIDMSAVLRSSEADFDGQRCPSCRNAQPHAINFTATHCTFCQTTFTGYDIWMTTATQQPIGPQSARLDCSEQITSPGSNSGPESELSFLRSIRVVSISGQNAADDNLPQAAQLNFAVGERVSLIDSSSQGTIVMVTRRIQGERSVLYNILLDHSKVIHKVSASNIQSLTEPTGTS</sequence>
<name>A0A4S4LR75_9AGAM</name>
<gene>
    <name evidence="2" type="ORF">EW146_g5548</name>
</gene>
<organism evidence="2 3">
    <name type="scientific">Bondarzewia mesenterica</name>
    <dbReference type="NCBI Taxonomy" id="1095465"/>
    <lineage>
        <taxon>Eukaryota</taxon>
        <taxon>Fungi</taxon>
        <taxon>Dikarya</taxon>
        <taxon>Basidiomycota</taxon>
        <taxon>Agaricomycotina</taxon>
        <taxon>Agaricomycetes</taxon>
        <taxon>Russulales</taxon>
        <taxon>Bondarzewiaceae</taxon>
        <taxon>Bondarzewia</taxon>
    </lineage>
</organism>